<feature type="domain" description="Calcium-regulated actin-bundling protein C-terminal" evidence="3">
    <location>
        <begin position="179"/>
        <end position="263"/>
    </location>
</feature>
<dbReference type="Gene3D" id="1.10.238.10">
    <property type="entry name" value="EF-hand"/>
    <property type="match status" value="1"/>
</dbReference>
<proteinExistence type="evidence at transcript level"/>
<protein>
    <submittedName>
        <fullName evidence="4">TolA-like protein</fullName>
    </submittedName>
</protein>
<dbReference type="AlphaFoldDB" id="A0A6A7GBQ4"/>
<organism evidence="4">
    <name type="scientific">Hirondellea gigas</name>
    <dbReference type="NCBI Taxonomy" id="1518452"/>
    <lineage>
        <taxon>Eukaryota</taxon>
        <taxon>Metazoa</taxon>
        <taxon>Ecdysozoa</taxon>
        <taxon>Arthropoda</taxon>
        <taxon>Crustacea</taxon>
        <taxon>Multicrustacea</taxon>
        <taxon>Malacostraca</taxon>
        <taxon>Eumalacostraca</taxon>
        <taxon>Peracarida</taxon>
        <taxon>Amphipoda</taxon>
        <taxon>Amphilochidea</taxon>
        <taxon>Lysianassida</taxon>
        <taxon>Lysianassidira</taxon>
        <taxon>Lysianassoidea</taxon>
        <taxon>Lysianassidae</taxon>
        <taxon>Hirondellea</taxon>
    </lineage>
</organism>
<dbReference type="InterPro" id="IPR040810">
    <property type="entry name" value="F_actin_bund_C"/>
</dbReference>
<keyword evidence="1" id="KW-0106">Calcium</keyword>
<dbReference type="SUPFAM" id="SSF47473">
    <property type="entry name" value="EF-hand"/>
    <property type="match status" value="1"/>
</dbReference>
<dbReference type="InterPro" id="IPR011992">
    <property type="entry name" value="EF-hand-dom_pair"/>
</dbReference>
<dbReference type="PANTHER" id="PTHR37009">
    <property type="entry name" value="EF-HAND DOMAIN-CONTAINING PROTEIN"/>
    <property type="match status" value="1"/>
</dbReference>
<dbReference type="InterPro" id="IPR053356">
    <property type="entry name" value="Calcium-reg_actin-bundling"/>
</dbReference>
<dbReference type="EMBL" id="IACT01008541">
    <property type="protein sequence ID" value="LAC27653.1"/>
    <property type="molecule type" value="mRNA"/>
</dbReference>
<evidence type="ECO:0000256" key="1">
    <source>
        <dbReference type="ARBA" id="ARBA00022837"/>
    </source>
</evidence>
<name>A0A6A7GBQ4_9CRUS</name>
<evidence type="ECO:0000256" key="2">
    <source>
        <dbReference type="SAM" id="MobiDB-lite"/>
    </source>
</evidence>
<feature type="compositionally biased region" description="Basic and acidic residues" evidence="2">
    <location>
        <begin position="192"/>
        <end position="202"/>
    </location>
</feature>
<dbReference type="GO" id="GO:0030046">
    <property type="term" value="P:parallel actin filament bundle assembly"/>
    <property type="evidence" value="ECO:0007669"/>
    <property type="project" value="TreeGrafter"/>
</dbReference>
<dbReference type="GO" id="GO:0051764">
    <property type="term" value="P:actin crosslink formation"/>
    <property type="evidence" value="ECO:0007669"/>
    <property type="project" value="TreeGrafter"/>
</dbReference>
<dbReference type="Pfam" id="PF18060">
    <property type="entry name" value="F_actin_bund_C"/>
    <property type="match status" value="1"/>
</dbReference>
<sequence>MSNDMEKLARLSALVYSDQAKWFLNAYFERFDKDMYEKVWDYTNKMVEIDEKRGKEGCELQELYAHRFLEHFGETLTVSEMRKVLRDIDIDNNKNVSLSEFLIFNYKVDWHELVNAAQSDNKEEIDEAVRLVQQAMSSMDIAREARAAASKAETEAGQAAQAARTAEAAQLKAEAAVKQALAELEAEEKAFSDRKSGLEAKSETGGLVSKNKAKNELQQLLAEDPLPLQRAKINQGATVRAAQKSSKAAARASEEAEAAAQRARDATAAADAALQEAVDNFKTAEEFLEEVKSKPGSGKGSIWWIERELYEAKKYLPQSKGGIR</sequence>
<reference evidence="4" key="1">
    <citation type="submission" date="2017-11" db="EMBL/GenBank/DDBJ databases">
        <title>The sensing device of the deep-sea amphipod.</title>
        <authorList>
            <person name="Kobayashi H."/>
            <person name="Nagahama T."/>
            <person name="Arai W."/>
            <person name="Sasagawa Y."/>
            <person name="Umeda M."/>
            <person name="Hayashi T."/>
            <person name="Nikaido I."/>
            <person name="Watanabe H."/>
            <person name="Oguri K."/>
            <person name="Kitazato H."/>
            <person name="Fujioka K."/>
            <person name="Kido Y."/>
            <person name="Takami H."/>
        </authorList>
    </citation>
    <scope>NUCLEOTIDE SEQUENCE</scope>
    <source>
        <tissue evidence="4">Whole body</tissue>
    </source>
</reference>
<evidence type="ECO:0000313" key="4">
    <source>
        <dbReference type="EMBL" id="LAC27653.1"/>
    </source>
</evidence>
<dbReference type="GO" id="GO:0051015">
    <property type="term" value="F:actin filament binding"/>
    <property type="evidence" value="ECO:0007669"/>
    <property type="project" value="TreeGrafter"/>
</dbReference>
<feature type="region of interest" description="Disordered" evidence="2">
    <location>
        <begin position="192"/>
        <end position="211"/>
    </location>
</feature>
<dbReference type="PROSITE" id="PS00018">
    <property type="entry name" value="EF_HAND_1"/>
    <property type="match status" value="1"/>
</dbReference>
<dbReference type="GO" id="GO:0030863">
    <property type="term" value="C:cortical cytoskeleton"/>
    <property type="evidence" value="ECO:0007669"/>
    <property type="project" value="TreeGrafter"/>
</dbReference>
<accession>A0A6A7GBQ4</accession>
<feature type="region of interest" description="Disordered" evidence="2">
    <location>
        <begin position="244"/>
        <end position="264"/>
    </location>
</feature>
<dbReference type="InterPro" id="IPR018247">
    <property type="entry name" value="EF_Hand_1_Ca_BS"/>
</dbReference>
<dbReference type="PANTHER" id="PTHR37009:SF1">
    <property type="entry name" value="CALCIUM-REGULATED ACTIN-BUNDLING PROTEIN"/>
    <property type="match status" value="1"/>
</dbReference>
<evidence type="ECO:0000259" key="3">
    <source>
        <dbReference type="Pfam" id="PF18060"/>
    </source>
</evidence>